<evidence type="ECO:0000313" key="7">
    <source>
        <dbReference type="Proteomes" id="UP000000657"/>
    </source>
</evidence>
<dbReference type="InterPro" id="IPR002347">
    <property type="entry name" value="SDR_fam"/>
</dbReference>
<dbReference type="GO" id="GO:0016491">
    <property type="term" value="F:oxidoreductase activity"/>
    <property type="evidence" value="ECO:0007669"/>
    <property type="project" value="UniProtKB-KW"/>
</dbReference>
<accession>Q0RMS5</accession>
<name>Q0RMS5_FRAAA</name>
<dbReference type="EMBL" id="CT573213">
    <property type="protein sequence ID" value="CAJ61172.1"/>
    <property type="molecule type" value="Genomic_DNA"/>
</dbReference>
<dbReference type="PROSITE" id="PS00061">
    <property type="entry name" value="ADH_SHORT"/>
    <property type="match status" value="1"/>
</dbReference>
<evidence type="ECO:0000256" key="1">
    <source>
        <dbReference type="ARBA" id="ARBA00006484"/>
    </source>
</evidence>
<dbReference type="eggNOG" id="COG1028">
    <property type="taxonomic scope" value="Bacteria"/>
</dbReference>
<dbReference type="KEGG" id="fal:FRAAL2525"/>
<evidence type="ECO:0000256" key="2">
    <source>
        <dbReference type="ARBA" id="ARBA00023002"/>
    </source>
</evidence>
<dbReference type="PANTHER" id="PTHR24321:SF8">
    <property type="entry name" value="ESTRADIOL 17-BETA-DEHYDROGENASE 8-RELATED"/>
    <property type="match status" value="1"/>
</dbReference>
<dbReference type="InterPro" id="IPR020904">
    <property type="entry name" value="Sc_DH/Rdtase_CS"/>
</dbReference>
<dbReference type="Proteomes" id="UP000000657">
    <property type="component" value="Chromosome"/>
</dbReference>
<evidence type="ECO:0000256" key="4">
    <source>
        <dbReference type="RuleBase" id="RU000363"/>
    </source>
</evidence>
<dbReference type="EC" id="1.1.1.-" evidence="6"/>
<dbReference type="FunFam" id="3.40.50.720:FF:000084">
    <property type="entry name" value="Short-chain dehydrogenase reductase"/>
    <property type="match status" value="1"/>
</dbReference>
<dbReference type="NCBIfam" id="NF009467">
    <property type="entry name" value="PRK12826.1-3"/>
    <property type="match status" value="1"/>
</dbReference>
<dbReference type="HOGENOM" id="CLU_010194_1_0_11"/>
<sequence length="297" mass="31810">MPGMVSEWNRRVGTENRSHMTGRVAGKVAFITGAARGQGRSHAVRLAEEGADIIAMDICRSIQGVPYDGPSPEDLAETVKQVERLDRRIVAIEADVRDQEAVSAALARGLDRFGRLDIVAANAGISSAPHPAQDIPDDVWTTMLDINLSGVWRTCRAAIPHLVAAGHGGAIVLTSSAAGLQPYANVAHYVSAKHGVVGLMRALALELAPHNIRVNTLHPTQVDTPMIMNDSTYRLFRPDLSHPTREDFAPASQAMNALPLPWVEARDVSNALLFLASDEARYITGVALPVDAGALIT</sequence>
<dbReference type="STRING" id="326424.FRAAL2525"/>
<protein>
    <submittedName>
        <fullName evidence="6">Short-chain dehydrogenase</fullName>
        <ecNumber evidence="6">1.1.1.-</ecNumber>
    </submittedName>
</protein>
<dbReference type="InterPro" id="IPR036291">
    <property type="entry name" value="NAD(P)-bd_dom_sf"/>
</dbReference>
<dbReference type="Gene3D" id="3.40.50.720">
    <property type="entry name" value="NAD(P)-binding Rossmann-like Domain"/>
    <property type="match status" value="1"/>
</dbReference>
<evidence type="ECO:0000256" key="3">
    <source>
        <dbReference type="ARBA" id="ARBA00023027"/>
    </source>
</evidence>
<evidence type="ECO:0000256" key="5">
    <source>
        <dbReference type="SAM" id="Coils"/>
    </source>
</evidence>
<dbReference type="PANTHER" id="PTHR24321">
    <property type="entry name" value="DEHYDROGENASES, SHORT CHAIN"/>
    <property type="match status" value="1"/>
</dbReference>
<dbReference type="Pfam" id="PF00106">
    <property type="entry name" value="adh_short"/>
    <property type="match status" value="1"/>
</dbReference>
<feature type="coiled-coil region" evidence="5">
    <location>
        <begin position="75"/>
        <end position="102"/>
    </location>
</feature>
<dbReference type="CDD" id="cd05233">
    <property type="entry name" value="SDR_c"/>
    <property type="match status" value="1"/>
</dbReference>
<keyword evidence="7" id="KW-1185">Reference proteome</keyword>
<dbReference type="NCBIfam" id="TIGR03971">
    <property type="entry name" value="SDR_subfam_1"/>
    <property type="match status" value="1"/>
</dbReference>
<keyword evidence="3" id="KW-0520">NAD</keyword>
<evidence type="ECO:0000313" key="6">
    <source>
        <dbReference type="EMBL" id="CAJ61172.1"/>
    </source>
</evidence>
<dbReference type="AlphaFoldDB" id="Q0RMS5"/>
<dbReference type="InterPro" id="IPR023985">
    <property type="entry name" value="SDR_subfam_1"/>
</dbReference>
<comment type="similarity">
    <text evidence="1 4">Belongs to the short-chain dehydrogenases/reductases (SDR) family.</text>
</comment>
<dbReference type="SUPFAM" id="SSF51735">
    <property type="entry name" value="NAD(P)-binding Rossmann-fold domains"/>
    <property type="match status" value="1"/>
</dbReference>
<proteinExistence type="inferred from homology"/>
<keyword evidence="2 6" id="KW-0560">Oxidoreductase</keyword>
<organism evidence="6 7">
    <name type="scientific">Frankia alni (strain DSM 45986 / CECT 9034 / ACN14a)</name>
    <dbReference type="NCBI Taxonomy" id="326424"/>
    <lineage>
        <taxon>Bacteria</taxon>
        <taxon>Bacillati</taxon>
        <taxon>Actinomycetota</taxon>
        <taxon>Actinomycetes</taxon>
        <taxon>Frankiales</taxon>
        <taxon>Frankiaceae</taxon>
        <taxon>Frankia</taxon>
    </lineage>
</organism>
<keyword evidence="5" id="KW-0175">Coiled coil</keyword>
<dbReference type="PRINTS" id="PR00080">
    <property type="entry name" value="SDRFAMILY"/>
</dbReference>
<reference evidence="6 7" key="1">
    <citation type="journal article" date="2007" name="Genome Res.">
        <title>Genome characteristics of facultatively symbiotic Frankia sp. strains reflect host range and host plant biogeography.</title>
        <authorList>
            <person name="Normand P."/>
            <person name="Lapierre P."/>
            <person name="Tisa L.S."/>
            <person name="Gogarten J.P."/>
            <person name="Alloisio N."/>
            <person name="Bagnarol E."/>
            <person name="Bassi C.A."/>
            <person name="Berry A.M."/>
            <person name="Bickhart D.M."/>
            <person name="Choisne N."/>
            <person name="Couloux A."/>
            <person name="Cournoyer B."/>
            <person name="Cruveiller S."/>
            <person name="Daubin V."/>
            <person name="Demange N."/>
            <person name="Francino M.P."/>
            <person name="Goltsman E."/>
            <person name="Huang Y."/>
            <person name="Kopp O.R."/>
            <person name="Labarre L."/>
            <person name="Lapidus A."/>
            <person name="Lavire C."/>
            <person name="Marechal J."/>
            <person name="Martinez M."/>
            <person name="Mastronunzio J.E."/>
            <person name="Mullin B.C."/>
            <person name="Niemann J."/>
            <person name="Pujic P."/>
            <person name="Rawnsley T."/>
            <person name="Rouy Z."/>
            <person name="Schenowitz C."/>
            <person name="Sellstedt A."/>
            <person name="Tavares F."/>
            <person name="Tomkins J.P."/>
            <person name="Vallenet D."/>
            <person name="Valverde C."/>
            <person name="Wall L.G."/>
            <person name="Wang Y."/>
            <person name="Medigue C."/>
            <person name="Benson D.R."/>
        </authorList>
    </citation>
    <scope>NUCLEOTIDE SEQUENCE [LARGE SCALE GENOMIC DNA]</scope>
    <source>
        <strain evidence="7">DSM 45986 / CECT 9034 / ACN14a</strain>
    </source>
</reference>
<gene>
    <name evidence="6" type="ordered locus">FRAAL2525</name>
</gene>
<dbReference type="PRINTS" id="PR00081">
    <property type="entry name" value="GDHRDH"/>
</dbReference>